<dbReference type="Pfam" id="PF03217">
    <property type="entry name" value="SlpA"/>
    <property type="match status" value="1"/>
</dbReference>
<accession>A0ABW9P9G2</accession>
<feature type="region of interest" description="Disordered" evidence="1">
    <location>
        <begin position="39"/>
        <end position="64"/>
    </location>
</feature>
<reference evidence="3 4" key="1">
    <citation type="journal article" date="2019" name="Syst. Appl. Microbiol.">
        <title>Polyphasic characterization of two novel Lactobacillus spp. isolated from blown salami packages: Description of Lactobacillus halodurans sp. nov. and Lactobacillus salsicarnum sp. nov.</title>
        <authorList>
            <person name="Schuster J.A."/>
            <person name="Klingl A."/>
            <person name="Vogel R.F."/>
            <person name="Ehrmann M.A."/>
        </authorList>
    </citation>
    <scope>NUCLEOTIDE SEQUENCE [LARGE SCALE GENOMIC DNA]</scope>
    <source>
        <strain evidence="3 4">TMW 1.2098</strain>
    </source>
</reference>
<evidence type="ECO:0000313" key="3">
    <source>
        <dbReference type="EMBL" id="MQS45880.1"/>
    </source>
</evidence>
<name>A0ABW9P9G2_9LACO</name>
<evidence type="ECO:0000259" key="2">
    <source>
        <dbReference type="Pfam" id="PF03217"/>
    </source>
</evidence>
<feature type="compositionally biased region" description="Acidic residues" evidence="1">
    <location>
        <begin position="47"/>
        <end position="64"/>
    </location>
</feature>
<evidence type="ECO:0000256" key="1">
    <source>
        <dbReference type="SAM" id="MobiDB-lite"/>
    </source>
</evidence>
<dbReference type="RefSeq" id="WP_125704180.1">
    <property type="nucleotide sequence ID" value="NZ_JBHTOO010000004.1"/>
</dbReference>
<gene>
    <name evidence="3" type="ORF">FHL03_10325</name>
</gene>
<keyword evidence="4" id="KW-1185">Reference proteome</keyword>
<feature type="compositionally biased region" description="Low complexity" evidence="1">
    <location>
        <begin position="651"/>
        <end position="672"/>
    </location>
</feature>
<comment type="caution">
    <text evidence="3">The sequence shown here is derived from an EMBL/GenBank/DDBJ whole genome shotgun (WGS) entry which is preliminary data.</text>
</comment>
<evidence type="ECO:0000313" key="4">
    <source>
        <dbReference type="Proteomes" id="UP000436655"/>
    </source>
</evidence>
<dbReference type="Proteomes" id="UP000436655">
    <property type="component" value="Unassembled WGS sequence"/>
</dbReference>
<feature type="domain" description="S-layer protein C-terminal" evidence="2">
    <location>
        <begin position="716"/>
        <end position="759"/>
    </location>
</feature>
<protein>
    <recommendedName>
        <fullName evidence="2">S-layer protein C-terminal domain-containing protein</fullName>
    </recommendedName>
</protein>
<feature type="compositionally biased region" description="Polar residues" evidence="1">
    <location>
        <begin position="673"/>
        <end position="682"/>
    </location>
</feature>
<dbReference type="InterPro" id="IPR024968">
    <property type="entry name" value="SlpA_C_lactobacillus"/>
</dbReference>
<feature type="compositionally biased region" description="Low complexity" evidence="1">
    <location>
        <begin position="630"/>
        <end position="643"/>
    </location>
</feature>
<feature type="region of interest" description="Disordered" evidence="1">
    <location>
        <begin position="623"/>
        <end position="688"/>
    </location>
</feature>
<dbReference type="EMBL" id="VDFN01000012">
    <property type="protein sequence ID" value="MQS45880.1"/>
    <property type="molecule type" value="Genomic_DNA"/>
</dbReference>
<sequence>MKKRDMFICTMLCGAVLSTTITPSLVKGADTFDSIQNSEMPQQILPNDEETESDNQSDSGETEEINARWGIGLPHWELPDILKKDISNRIQFVTKGNVPVDGNIYTEDGKVNNEINFRKLIPNGYELVDKDLVVKFNDSKDYLYKILVKPMKKTQHINFIDSVTDQIVGSTEIQGFVREEKSLSFQMLPDGYRLPQNIKQPIIISPDKESIDYPVVHESLIIQNEVKYVDKSGFPVWGGKQYFHGQVGEQIDIRPIDLPQGYEFADDKHGFKIDKLDTPHKVVVKGKEVKLTVRFIDAETRKQVDEDKTINGKVGGYVKLTLSDISSKYEFESNELENEYEQKGLYITQDKSEYEILLRKKRITNTIVFLDNLGKTIHSFEIKGDEGDLINDKLSGHVSPDWHISNDKQYFMQSQGKTVNIFIDRLNVFKSIKFLDSQNKVISVQPTTKFKVGSTLTGIEDLIPKGYKLPKTYHSIQIKDDGAENIEIKLDPAEIKNHIKLIDNENKSDVLKEIDLVGTVGTSIKLTKGELVEGYKQVGPYLITTNDEEKIIYVSKIISNTINYYDQQGKLIVSKVVYGSLQDTIKLNTPKGYINPDNFNEYIPFKKDKTIRNIRVVPKIATGSTSVTDNSGEGTTTETNGSNKPEGSTHSSNNFTVNENSSSNSSSLPNISETNSGTNAANNVPDMNLDKNIDEKEVEDFETVVSTHMMNNSIPIFQINGKQSGRNLAINTDWVVDKKTMINGELYYRVSTNEWVKAAHVFEYTKVIQNVNTKSEGISFLYNSRGERLTAHSLTANTSWYSDRTAMINGKLHYRVSTAEWLSAEDVQ</sequence>
<organism evidence="3 4">
    <name type="scientific">Companilactobacillus mishanensis</name>
    <dbReference type="NCBI Taxonomy" id="2486008"/>
    <lineage>
        <taxon>Bacteria</taxon>
        <taxon>Bacillati</taxon>
        <taxon>Bacillota</taxon>
        <taxon>Bacilli</taxon>
        <taxon>Lactobacillales</taxon>
        <taxon>Lactobacillaceae</taxon>
        <taxon>Companilactobacillus</taxon>
    </lineage>
</organism>
<proteinExistence type="predicted"/>